<evidence type="ECO:0000313" key="3">
    <source>
        <dbReference type="Proteomes" id="UP000218505"/>
    </source>
</evidence>
<organism evidence="2 3">
    <name type="scientific">Actinosynnema pretiosum</name>
    <dbReference type="NCBI Taxonomy" id="42197"/>
    <lineage>
        <taxon>Bacteria</taxon>
        <taxon>Bacillati</taxon>
        <taxon>Actinomycetota</taxon>
        <taxon>Actinomycetes</taxon>
        <taxon>Pseudonocardiales</taxon>
        <taxon>Pseudonocardiaceae</taxon>
        <taxon>Actinosynnema</taxon>
    </lineage>
</organism>
<dbReference type="KEGG" id="apre:CNX65_18590"/>
<dbReference type="Proteomes" id="UP000218505">
    <property type="component" value="Chromosome"/>
</dbReference>
<dbReference type="Gene3D" id="3.40.50.720">
    <property type="entry name" value="NAD(P)-binding Rossmann-like Domain"/>
    <property type="match status" value="1"/>
</dbReference>
<name>A0A290ZGT6_9PSEU</name>
<evidence type="ECO:0000313" key="2">
    <source>
        <dbReference type="EMBL" id="ATE58250.1"/>
    </source>
</evidence>
<reference evidence="2" key="1">
    <citation type="submission" date="2017-09" db="EMBL/GenBank/DDBJ databases">
        <title>Complete Genome Sequence of ansamitocin-producing Bacterium Actinosynnema pretiosum X47.</title>
        <authorList>
            <person name="Cao G."/>
            <person name="Zong G."/>
            <person name="Zhong C."/>
            <person name="Fu J."/>
        </authorList>
    </citation>
    <scope>NUCLEOTIDE SEQUENCE [LARGE SCALE GENOMIC DNA]</scope>
    <source>
        <strain evidence="2">X47</strain>
    </source>
</reference>
<proteinExistence type="predicted"/>
<dbReference type="InterPro" id="IPR013332">
    <property type="entry name" value="KPR_N"/>
</dbReference>
<keyword evidence="3" id="KW-1185">Reference proteome</keyword>
<sequence>MKLLVYGAGALGSLFAARLHEAGHEVSLLARGARLASVRAHGVRLAQEGRAEVRSVPVRVVDEPGGGYDLTVVIVRAHQVGPVLDSLVDTGGDVALLANWAAGPGPLVKALGPERVLLGFPAAGGRVVDDVLRHRAETPLTRLVTMPVGEPDGRVTPRLKEVVRVFRGAGLPARAEPGVDAWLATHASFVAPLGQAVDAAGGPAELAGDRDAVLALARRIKANLTAAPTPVAPLGYRALRAMPDGLVAAGLRRFLRGTIAELGLAPTAAATAENALLVEQLRERAG</sequence>
<protein>
    <submittedName>
        <fullName evidence="2">Ketopantoate reductase</fullName>
    </submittedName>
</protein>
<dbReference type="AlphaFoldDB" id="A0A290ZGT6"/>
<accession>A0A290ZGT6</accession>
<dbReference type="SUPFAM" id="SSF51735">
    <property type="entry name" value="NAD(P)-binding Rossmann-fold domains"/>
    <property type="match status" value="1"/>
</dbReference>
<dbReference type="Pfam" id="PF02558">
    <property type="entry name" value="ApbA"/>
    <property type="match status" value="1"/>
</dbReference>
<gene>
    <name evidence="2" type="ORF">CNX65_18590</name>
</gene>
<dbReference type="InterPro" id="IPR036291">
    <property type="entry name" value="NAD(P)-bd_dom_sf"/>
</dbReference>
<feature type="domain" description="Ketopantoate reductase N-terminal" evidence="1">
    <location>
        <begin position="4"/>
        <end position="120"/>
    </location>
</feature>
<dbReference type="EMBL" id="CP023445">
    <property type="protein sequence ID" value="ATE58250.1"/>
    <property type="molecule type" value="Genomic_DNA"/>
</dbReference>
<evidence type="ECO:0000259" key="1">
    <source>
        <dbReference type="Pfam" id="PF02558"/>
    </source>
</evidence>